<dbReference type="InterPro" id="IPR001633">
    <property type="entry name" value="EAL_dom"/>
</dbReference>
<dbReference type="GO" id="GO:0071111">
    <property type="term" value="F:cyclic-guanylate-specific phosphodiesterase activity"/>
    <property type="evidence" value="ECO:0007669"/>
    <property type="project" value="InterPro"/>
</dbReference>
<protein>
    <submittedName>
        <fullName evidence="3">EAL domain-containing protein</fullName>
    </submittedName>
</protein>
<evidence type="ECO:0000256" key="1">
    <source>
        <dbReference type="SAM" id="Phobius"/>
    </source>
</evidence>
<feature type="transmembrane region" description="Helical" evidence="1">
    <location>
        <begin position="287"/>
        <end position="305"/>
    </location>
</feature>
<feature type="transmembrane region" description="Helical" evidence="1">
    <location>
        <begin position="118"/>
        <end position="138"/>
    </location>
</feature>
<dbReference type="AlphaFoldDB" id="A0A1E5C8R1"/>
<dbReference type="PANTHER" id="PTHR33121">
    <property type="entry name" value="CYCLIC DI-GMP PHOSPHODIESTERASE PDEF"/>
    <property type="match status" value="1"/>
</dbReference>
<keyword evidence="1" id="KW-0472">Membrane</keyword>
<evidence type="ECO:0000313" key="4">
    <source>
        <dbReference type="Proteomes" id="UP000095039"/>
    </source>
</evidence>
<dbReference type="InterPro" id="IPR035919">
    <property type="entry name" value="EAL_sf"/>
</dbReference>
<proteinExistence type="predicted"/>
<dbReference type="InterPro" id="IPR050706">
    <property type="entry name" value="Cyclic-di-GMP_PDE-like"/>
</dbReference>
<dbReference type="Gene3D" id="3.20.20.450">
    <property type="entry name" value="EAL domain"/>
    <property type="match status" value="1"/>
</dbReference>
<dbReference type="Pfam" id="PF00563">
    <property type="entry name" value="EAL"/>
    <property type="match status" value="1"/>
</dbReference>
<feature type="transmembrane region" description="Helical" evidence="1">
    <location>
        <begin position="48"/>
        <end position="71"/>
    </location>
</feature>
<feature type="transmembrane region" description="Helical" evidence="1">
    <location>
        <begin position="210"/>
        <end position="229"/>
    </location>
</feature>
<keyword evidence="1" id="KW-1133">Transmembrane helix</keyword>
<keyword evidence="4" id="KW-1185">Reference proteome</keyword>
<dbReference type="Proteomes" id="UP000095039">
    <property type="component" value="Unassembled WGS sequence"/>
</dbReference>
<comment type="caution">
    <text evidence="3">The sequence shown here is derived from an EMBL/GenBank/DDBJ whole genome shotgun (WGS) entry which is preliminary data.</text>
</comment>
<dbReference type="PROSITE" id="PS50883">
    <property type="entry name" value="EAL"/>
    <property type="match status" value="1"/>
</dbReference>
<organism evidence="3 4">
    <name type="scientific">Enterovibrio norvegicus FF-454</name>
    <dbReference type="NCBI Taxonomy" id="1185651"/>
    <lineage>
        <taxon>Bacteria</taxon>
        <taxon>Pseudomonadati</taxon>
        <taxon>Pseudomonadota</taxon>
        <taxon>Gammaproteobacteria</taxon>
        <taxon>Vibrionales</taxon>
        <taxon>Vibrionaceae</taxon>
        <taxon>Enterovibrio</taxon>
    </lineage>
</organism>
<feature type="domain" description="EAL" evidence="2">
    <location>
        <begin position="479"/>
        <end position="734"/>
    </location>
</feature>
<feature type="transmembrane region" description="Helical" evidence="1">
    <location>
        <begin position="170"/>
        <end position="189"/>
    </location>
</feature>
<reference evidence="3 4" key="1">
    <citation type="journal article" date="2012" name="Science">
        <title>Ecological populations of bacteria act as socially cohesive units of antibiotic production and resistance.</title>
        <authorList>
            <person name="Cordero O.X."/>
            <person name="Wildschutte H."/>
            <person name="Kirkup B."/>
            <person name="Proehl S."/>
            <person name="Ngo L."/>
            <person name="Hussain F."/>
            <person name="Le Roux F."/>
            <person name="Mincer T."/>
            <person name="Polz M.F."/>
        </authorList>
    </citation>
    <scope>NUCLEOTIDE SEQUENCE [LARGE SCALE GENOMIC DNA]</scope>
    <source>
        <strain evidence="3 4">FF-454</strain>
    </source>
</reference>
<dbReference type="CDD" id="cd01948">
    <property type="entry name" value="EAL"/>
    <property type="match status" value="1"/>
</dbReference>
<sequence>MQENTARRSFKNAVHRQLRKPLFANLAIFFGILLSFYFSSFFTFEPMGFFVLSFVNAFMVAAMLLLGLRILPAIIAALFAHQLLFVDVPIVHVLLFATTLPIPPIITTLAYSNAVKRVKAHSVLLKVGIYFLLFGMILPVLQALLLTLVASLSGIFLGAEFILLSSVSMSLTHLIITPPLFVLLSVLFWSGKDKYIALDKNIFRMNSSPWAYRVWLAMLAMFIVVKLLLPDSLMLYSLGFVSMVIVFIGIGRFGILRPMLIGSVVVSIIVYSATTQVNAAMALNDEYVALMEILTAFAILAYIHGSSSIRSFLMSNEKIRVERTDPYTGLYNLSQLKEDMVHCEQPILVFFDLWPTLTKLAGIGHSGQAQLLRQITRELFAARSDIKRAYRPPFTTGVLFFLPQKEDIQGELVTLSLMLDEFQFYWQGTSISLVSHTLHCWTLTNDEDLDAKISVFCDQPYLANQKICWFDDNQLSGQRVSRLITVQHALKNNEFELFCQPYRNLQDPSAANSFEVLLRLRPADGSSLEPEEFFPMINEFGVEAKLDRWVIENTFKQLSTHLTQWNLINRCAINLTAKSLGDEDLSAYVLSLAKIYQIPLDRICFEITESAALENEAQAIATVEALKEAGCNIALDDFGTGYASFSYLRRIPVTVLKIDGEFIRHLPTNPTDKLIVQSISLVAKNMSLVTVAEYVETEEHATLLKELGINYAQGFGMAKPIPLLQHIEAMNVAVQT</sequence>
<gene>
    <name evidence="3" type="ORF">A1OK_08860</name>
</gene>
<dbReference type="SUPFAM" id="SSF141868">
    <property type="entry name" value="EAL domain-like"/>
    <property type="match status" value="1"/>
</dbReference>
<keyword evidence="1" id="KW-0812">Transmembrane</keyword>
<evidence type="ECO:0000259" key="2">
    <source>
        <dbReference type="PROSITE" id="PS50883"/>
    </source>
</evidence>
<accession>A0A1E5C8R1</accession>
<dbReference type="RefSeq" id="WP_016960466.1">
    <property type="nucleotide sequence ID" value="NZ_AJWN02000043.1"/>
</dbReference>
<feature type="transmembrane region" description="Helical" evidence="1">
    <location>
        <begin position="260"/>
        <end position="281"/>
    </location>
</feature>
<dbReference type="PANTHER" id="PTHR33121:SF23">
    <property type="entry name" value="CYCLIC DI-GMP PHOSPHODIESTERASE PDEB"/>
    <property type="match status" value="1"/>
</dbReference>
<feature type="transmembrane region" description="Helical" evidence="1">
    <location>
        <begin position="21"/>
        <end position="42"/>
    </location>
</feature>
<name>A0A1E5C8R1_9GAMM</name>
<dbReference type="SMART" id="SM00052">
    <property type="entry name" value="EAL"/>
    <property type="match status" value="1"/>
</dbReference>
<evidence type="ECO:0000313" key="3">
    <source>
        <dbReference type="EMBL" id="OEE61856.1"/>
    </source>
</evidence>
<dbReference type="EMBL" id="AJWN02000043">
    <property type="protein sequence ID" value="OEE61856.1"/>
    <property type="molecule type" value="Genomic_DNA"/>
</dbReference>
<feature type="transmembrane region" description="Helical" evidence="1">
    <location>
        <begin position="235"/>
        <end position="253"/>
    </location>
</feature>